<sequence>MQLSDVREALLQVGEQDKDAAISSEANSLAEKDLSEFEFLVTIVIWYNVLNHMNIVSKKLQSKDMHLETAIKEINTLITYFKDYRENGYSKAIEEATEIANEMGIDPIFTQKRVIIRKKRCDESSSTQEASFTPEEDFRVRYFLFIVDQAITSLDTRFQQFKEFEKLFGFLFPRVLRGIEDKDLQLSCKVLENALKFEDKSDIDADELYMELKLFNTSNTGQLLNPIDVLKHLKEAEYFPNASIAYRILLTVPVTVASAERSFSKLKLLKSYLRSTMSQQRLSGLAMIAIENEILDHINCEDVINQFAMKNARRASRVIG</sequence>
<protein>
    <recommendedName>
        <fullName evidence="1">HAT C-terminal dimerisation domain-containing protein</fullName>
    </recommendedName>
</protein>
<dbReference type="AlphaFoldDB" id="A0AAD8KPR7"/>
<dbReference type="SUPFAM" id="SSF53098">
    <property type="entry name" value="Ribonuclease H-like"/>
    <property type="match status" value="1"/>
</dbReference>
<accession>A0AAD8KPR7</accession>
<dbReference type="InterPro" id="IPR012337">
    <property type="entry name" value="RNaseH-like_sf"/>
</dbReference>
<evidence type="ECO:0000259" key="1">
    <source>
        <dbReference type="Pfam" id="PF05699"/>
    </source>
</evidence>
<name>A0AAD8KPR7_TARER</name>
<dbReference type="GO" id="GO:0046983">
    <property type="term" value="F:protein dimerization activity"/>
    <property type="evidence" value="ECO:0007669"/>
    <property type="project" value="InterPro"/>
</dbReference>
<dbReference type="Pfam" id="PF05699">
    <property type="entry name" value="Dimer_Tnp_hAT"/>
    <property type="match status" value="1"/>
</dbReference>
<reference evidence="2" key="1">
    <citation type="journal article" date="2023" name="bioRxiv">
        <title>Improved chromosome-level genome assembly for marigold (Tagetes erecta).</title>
        <authorList>
            <person name="Jiang F."/>
            <person name="Yuan L."/>
            <person name="Wang S."/>
            <person name="Wang H."/>
            <person name="Xu D."/>
            <person name="Wang A."/>
            <person name="Fan W."/>
        </authorList>
    </citation>
    <scope>NUCLEOTIDE SEQUENCE</scope>
    <source>
        <strain evidence="2">WSJ</strain>
        <tissue evidence="2">Leaf</tissue>
    </source>
</reference>
<dbReference type="InterPro" id="IPR008906">
    <property type="entry name" value="HATC_C_dom"/>
</dbReference>
<evidence type="ECO:0000313" key="2">
    <source>
        <dbReference type="EMBL" id="KAK1424137.1"/>
    </source>
</evidence>
<evidence type="ECO:0000313" key="3">
    <source>
        <dbReference type="Proteomes" id="UP001229421"/>
    </source>
</evidence>
<feature type="domain" description="HAT C-terminal dimerisation" evidence="1">
    <location>
        <begin position="209"/>
        <end position="293"/>
    </location>
</feature>
<proteinExistence type="predicted"/>
<dbReference type="Proteomes" id="UP001229421">
    <property type="component" value="Unassembled WGS sequence"/>
</dbReference>
<dbReference type="PANTHER" id="PTHR46289">
    <property type="entry name" value="52 KDA REPRESSOR OF THE INHIBITOR OF THE PROTEIN KINASE-LIKE PROTEIN-RELATED"/>
    <property type="match status" value="1"/>
</dbReference>
<organism evidence="2 3">
    <name type="scientific">Tagetes erecta</name>
    <name type="common">African marigold</name>
    <dbReference type="NCBI Taxonomy" id="13708"/>
    <lineage>
        <taxon>Eukaryota</taxon>
        <taxon>Viridiplantae</taxon>
        <taxon>Streptophyta</taxon>
        <taxon>Embryophyta</taxon>
        <taxon>Tracheophyta</taxon>
        <taxon>Spermatophyta</taxon>
        <taxon>Magnoliopsida</taxon>
        <taxon>eudicotyledons</taxon>
        <taxon>Gunneridae</taxon>
        <taxon>Pentapetalae</taxon>
        <taxon>asterids</taxon>
        <taxon>campanulids</taxon>
        <taxon>Asterales</taxon>
        <taxon>Asteraceae</taxon>
        <taxon>Asteroideae</taxon>
        <taxon>Heliantheae alliance</taxon>
        <taxon>Tageteae</taxon>
        <taxon>Tagetes</taxon>
    </lineage>
</organism>
<comment type="caution">
    <text evidence="2">The sequence shown here is derived from an EMBL/GenBank/DDBJ whole genome shotgun (WGS) entry which is preliminary data.</text>
</comment>
<gene>
    <name evidence="2" type="ORF">QVD17_19454</name>
</gene>
<dbReference type="PANTHER" id="PTHR46289:SF19">
    <property type="entry name" value="ZINC FINGER MYM-TYPE CONTAINING 1"/>
    <property type="match status" value="1"/>
</dbReference>
<dbReference type="EMBL" id="JAUHHV010000005">
    <property type="protein sequence ID" value="KAK1424137.1"/>
    <property type="molecule type" value="Genomic_DNA"/>
</dbReference>
<keyword evidence="3" id="KW-1185">Reference proteome</keyword>
<dbReference type="InterPro" id="IPR052958">
    <property type="entry name" value="IFN-induced_PKR_regulator"/>
</dbReference>